<organism evidence="9 10">
    <name type="scientific">Bradyrhizobium daqingense</name>
    <dbReference type="NCBI Taxonomy" id="993502"/>
    <lineage>
        <taxon>Bacteria</taxon>
        <taxon>Pseudomonadati</taxon>
        <taxon>Pseudomonadota</taxon>
        <taxon>Alphaproteobacteria</taxon>
        <taxon>Hyphomicrobiales</taxon>
        <taxon>Nitrobacteraceae</taxon>
        <taxon>Bradyrhizobium</taxon>
    </lineage>
</organism>
<evidence type="ECO:0000313" key="9">
    <source>
        <dbReference type="EMBL" id="TWI05700.1"/>
    </source>
</evidence>
<name>A0A562LDI3_9BRAD</name>
<comment type="caution">
    <text evidence="9">The sequence shown here is derived from an EMBL/GenBank/DDBJ whole genome shotgun (WGS) entry which is preliminary data.</text>
</comment>
<evidence type="ECO:0000256" key="1">
    <source>
        <dbReference type="ARBA" id="ARBA00004651"/>
    </source>
</evidence>
<evidence type="ECO:0000256" key="2">
    <source>
        <dbReference type="ARBA" id="ARBA00010145"/>
    </source>
</evidence>
<protein>
    <recommendedName>
        <fullName evidence="11">Permease</fullName>
    </recommendedName>
</protein>
<dbReference type="Proteomes" id="UP000317176">
    <property type="component" value="Unassembled WGS sequence"/>
</dbReference>
<accession>A0A562LDI3</accession>
<dbReference type="GO" id="GO:0005886">
    <property type="term" value="C:plasma membrane"/>
    <property type="evidence" value="ECO:0007669"/>
    <property type="project" value="UniProtKB-SubCell"/>
</dbReference>
<evidence type="ECO:0000256" key="3">
    <source>
        <dbReference type="ARBA" id="ARBA00022448"/>
    </source>
</evidence>
<proteinExistence type="inferred from homology"/>
<gene>
    <name evidence="9" type="ORF">IQ17_03202</name>
</gene>
<evidence type="ECO:0000256" key="6">
    <source>
        <dbReference type="ARBA" id="ARBA00022989"/>
    </source>
</evidence>
<evidence type="ECO:0000256" key="8">
    <source>
        <dbReference type="SAM" id="Phobius"/>
    </source>
</evidence>
<evidence type="ECO:0000256" key="4">
    <source>
        <dbReference type="ARBA" id="ARBA00022475"/>
    </source>
</evidence>
<dbReference type="InterPro" id="IPR004776">
    <property type="entry name" value="Mem_transp_PIN-like"/>
</dbReference>
<feature type="transmembrane region" description="Helical" evidence="8">
    <location>
        <begin position="85"/>
        <end position="105"/>
    </location>
</feature>
<reference evidence="9 10" key="1">
    <citation type="journal article" date="2015" name="Stand. Genomic Sci.">
        <title>Genomic Encyclopedia of Bacterial and Archaeal Type Strains, Phase III: the genomes of soil and plant-associated and newly described type strains.</title>
        <authorList>
            <person name="Whitman W.B."/>
            <person name="Woyke T."/>
            <person name="Klenk H.P."/>
            <person name="Zhou Y."/>
            <person name="Lilburn T.G."/>
            <person name="Beck B.J."/>
            <person name="De Vos P."/>
            <person name="Vandamme P."/>
            <person name="Eisen J.A."/>
            <person name="Garrity G."/>
            <person name="Hugenholtz P."/>
            <person name="Kyrpides N.C."/>
        </authorList>
    </citation>
    <scope>NUCLEOTIDE SEQUENCE [LARGE SCALE GENOMIC DNA]</scope>
    <source>
        <strain evidence="9 10">CGMCC 1.10947</strain>
    </source>
</reference>
<dbReference type="EMBL" id="VLKL01000007">
    <property type="protein sequence ID" value="TWI05700.1"/>
    <property type="molecule type" value="Genomic_DNA"/>
</dbReference>
<feature type="transmembrane region" description="Helical" evidence="8">
    <location>
        <begin position="148"/>
        <end position="170"/>
    </location>
</feature>
<dbReference type="PANTHER" id="PTHR36838">
    <property type="entry name" value="AUXIN EFFLUX CARRIER FAMILY PROTEIN"/>
    <property type="match status" value="1"/>
</dbReference>
<keyword evidence="5 8" id="KW-0812">Transmembrane</keyword>
<dbReference type="Pfam" id="PF03547">
    <property type="entry name" value="Mem_trans"/>
    <property type="match status" value="1"/>
</dbReference>
<evidence type="ECO:0000256" key="7">
    <source>
        <dbReference type="ARBA" id="ARBA00023136"/>
    </source>
</evidence>
<comment type="similarity">
    <text evidence="2">Belongs to the auxin efflux carrier (TC 2.A.69) family.</text>
</comment>
<feature type="transmembrane region" description="Helical" evidence="8">
    <location>
        <begin position="220"/>
        <end position="240"/>
    </location>
</feature>
<feature type="transmembrane region" description="Helical" evidence="8">
    <location>
        <begin position="191"/>
        <end position="214"/>
    </location>
</feature>
<dbReference type="GO" id="GO:0055085">
    <property type="term" value="P:transmembrane transport"/>
    <property type="evidence" value="ECO:0007669"/>
    <property type="project" value="InterPro"/>
</dbReference>
<sequence>MRTGRRTKSYAITLEFRARMATLLIVAPVFALIAAGYASVLFRFVSEGAHKGISEFAFSIAIPALLFRTIVVSEFPDVSPYRMWGAYYGALALTWLAAMAVSALLRRQRASGEDGVVFAIGSVYGNIVMLGIPLVLSALGNEAAGPMALILSVNTPLLWLCGTLQMEFVSRKHEGSMLSIIWPVIADLARNPLMLAIGFGVVWRLAGLGLTPVVDRTIELLAQAGSPTALIALGINLFRFEVKGEKLSILVMCALKLAAMPTAAFVLARLLDLPPIAAGVIVLFAAMPTGANAYIFAVQYQRLVNPVSGAVALGTLLAALTLPVVVWAVTL</sequence>
<dbReference type="InterPro" id="IPR038770">
    <property type="entry name" value="Na+/solute_symporter_sf"/>
</dbReference>
<feature type="transmembrane region" description="Helical" evidence="8">
    <location>
        <begin position="247"/>
        <end position="270"/>
    </location>
</feature>
<keyword evidence="10" id="KW-1185">Reference proteome</keyword>
<evidence type="ECO:0000313" key="10">
    <source>
        <dbReference type="Proteomes" id="UP000317176"/>
    </source>
</evidence>
<keyword evidence="6 8" id="KW-1133">Transmembrane helix</keyword>
<evidence type="ECO:0008006" key="11">
    <source>
        <dbReference type="Google" id="ProtNLM"/>
    </source>
</evidence>
<feature type="transmembrane region" description="Helical" evidence="8">
    <location>
        <begin position="276"/>
        <end position="297"/>
    </location>
</feature>
<keyword evidence="7 8" id="KW-0472">Membrane</keyword>
<feature type="transmembrane region" description="Helical" evidence="8">
    <location>
        <begin position="309"/>
        <end position="329"/>
    </location>
</feature>
<keyword evidence="3" id="KW-0813">Transport</keyword>
<dbReference type="AlphaFoldDB" id="A0A562LDI3"/>
<dbReference type="Gene3D" id="1.20.1530.20">
    <property type="match status" value="1"/>
</dbReference>
<keyword evidence="4" id="KW-1003">Cell membrane</keyword>
<feature type="transmembrane region" description="Helical" evidence="8">
    <location>
        <begin position="20"/>
        <end position="44"/>
    </location>
</feature>
<evidence type="ECO:0000256" key="5">
    <source>
        <dbReference type="ARBA" id="ARBA00022692"/>
    </source>
</evidence>
<feature type="transmembrane region" description="Helical" evidence="8">
    <location>
        <begin position="117"/>
        <end position="136"/>
    </location>
</feature>
<comment type="subcellular location">
    <subcellularLocation>
        <location evidence="1">Cell membrane</location>
        <topology evidence="1">Multi-pass membrane protein</topology>
    </subcellularLocation>
</comment>